<dbReference type="EMBL" id="BMAW01111795">
    <property type="protein sequence ID" value="GFT49724.1"/>
    <property type="molecule type" value="Genomic_DNA"/>
</dbReference>
<reference evidence="1" key="1">
    <citation type="submission" date="2020-08" db="EMBL/GenBank/DDBJ databases">
        <title>Multicomponent nature underlies the extraordinary mechanical properties of spider dragline silk.</title>
        <authorList>
            <person name="Kono N."/>
            <person name="Nakamura H."/>
            <person name="Mori M."/>
            <person name="Yoshida Y."/>
            <person name="Ohtoshi R."/>
            <person name="Malay A.D."/>
            <person name="Moran D.A.P."/>
            <person name="Tomita M."/>
            <person name="Numata K."/>
            <person name="Arakawa K."/>
        </authorList>
    </citation>
    <scope>NUCLEOTIDE SEQUENCE</scope>
</reference>
<evidence type="ECO:0000313" key="2">
    <source>
        <dbReference type="Proteomes" id="UP000887013"/>
    </source>
</evidence>
<accession>A0A8X6P577</accession>
<name>A0A8X6P577_NEPPI</name>
<protein>
    <submittedName>
        <fullName evidence="1">Uncharacterized protein</fullName>
    </submittedName>
</protein>
<dbReference type="Proteomes" id="UP000887013">
    <property type="component" value="Unassembled WGS sequence"/>
</dbReference>
<gene>
    <name evidence="1" type="ORF">NPIL_272001</name>
</gene>
<keyword evidence="2" id="KW-1185">Reference proteome</keyword>
<organism evidence="1 2">
    <name type="scientific">Nephila pilipes</name>
    <name type="common">Giant wood spider</name>
    <name type="synonym">Nephila maculata</name>
    <dbReference type="NCBI Taxonomy" id="299642"/>
    <lineage>
        <taxon>Eukaryota</taxon>
        <taxon>Metazoa</taxon>
        <taxon>Ecdysozoa</taxon>
        <taxon>Arthropoda</taxon>
        <taxon>Chelicerata</taxon>
        <taxon>Arachnida</taxon>
        <taxon>Araneae</taxon>
        <taxon>Araneomorphae</taxon>
        <taxon>Entelegynae</taxon>
        <taxon>Araneoidea</taxon>
        <taxon>Nephilidae</taxon>
        <taxon>Nephila</taxon>
    </lineage>
</organism>
<proteinExistence type="predicted"/>
<comment type="caution">
    <text evidence="1">The sequence shown here is derived from an EMBL/GenBank/DDBJ whole genome shotgun (WGS) entry which is preliminary data.</text>
</comment>
<sequence>MKKLGFKLSALACYDMPWNTKPTNPMLIKYTAHNLCCDIWQREDSSKLDKGRSQQLENFHLQQNNRNSSIQYSSTMAQLPQYRQPCGSCNLWYFSITTIGLEILEARPEMADTESRDLAYQRFVITYTAVSRS</sequence>
<evidence type="ECO:0000313" key="1">
    <source>
        <dbReference type="EMBL" id="GFT49724.1"/>
    </source>
</evidence>
<dbReference type="AlphaFoldDB" id="A0A8X6P577"/>